<evidence type="ECO:0008006" key="4">
    <source>
        <dbReference type="Google" id="ProtNLM"/>
    </source>
</evidence>
<dbReference type="AlphaFoldDB" id="A0A414PMJ5"/>
<reference evidence="2 3" key="1">
    <citation type="submission" date="2018-08" db="EMBL/GenBank/DDBJ databases">
        <title>A genome reference for cultivated species of the human gut microbiota.</title>
        <authorList>
            <person name="Zou Y."/>
            <person name="Xue W."/>
            <person name="Luo G."/>
        </authorList>
    </citation>
    <scope>NUCLEOTIDE SEQUENCE [LARGE SCALE GENOMIC DNA]</scope>
    <source>
        <strain evidence="2 3">AM25-1</strain>
    </source>
</reference>
<feature type="coiled-coil region" evidence="1">
    <location>
        <begin position="27"/>
        <end position="72"/>
    </location>
</feature>
<dbReference type="RefSeq" id="WP_118234760.1">
    <property type="nucleotide sequence ID" value="NZ_QRHL01000044.1"/>
</dbReference>
<accession>A0A414PMJ5</accession>
<dbReference type="InterPro" id="IPR008840">
    <property type="entry name" value="Sipho_Gp157"/>
</dbReference>
<keyword evidence="1" id="KW-0175">Coiled coil</keyword>
<organism evidence="2 3">
    <name type="scientific">Fusobacterium mortiferum</name>
    <dbReference type="NCBI Taxonomy" id="850"/>
    <lineage>
        <taxon>Bacteria</taxon>
        <taxon>Fusobacteriati</taxon>
        <taxon>Fusobacteriota</taxon>
        <taxon>Fusobacteriia</taxon>
        <taxon>Fusobacteriales</taxon>
        <taxon>Fusobacteriaceae</taxon>
        <taxon>Fusobacterium</taxon>
    </lineage>
</organism>
<dbReference type="EMBL" id="QRHL01000044">
    <property type="protein sequence ID" value="RHF69696.1"/>
    <property type="molecule type" value="Genomic_DNA"/>
</dbReference>
<evidence type="ECO:0000313" key="3">
    <source>
        <dbReference type="Proteomes" id="UP000284676"/>
    </source>
</evidence>
<name>A0A414PMJ5_FUSMR</name>
<sequence>MKAYEIKNAMIDTLDIFLESNQDEMDKENYNDVMEYLREELESKSSNIVRYIRNLELENIVAKTEIDRLEEIKKNREKKIASLKGYIKGILLELDKKKIETDLGNLSLRKTTSVEIIDLSKIPKEYLTVKEEIKPAKNLINESLKKNIAVSGAMLREDYSLQIK</sequence>
<comment type="caution">
    <text evidence="2">The sequence shown here is derived from an EMBL/GenBank/DDBJ whole genome shotgun (WGS) entry which is preliminary data.</text>
</comment>
<proteinExistence type="predicted"/>
<evidence type="ECO:0000256" key="1">
    <source>
        <dbReference type="SAM" id="Coils"/>
    </source>
</evidence>
<gene>
    <name evidence="2" type="ORF">DW663_12470</name>
</gene>
<dbReference type="Proteomes" id="UP000284676">
    <property type="component" value="Unassembled WGS sequence"/>
</dbReference>
<protein>
    <recommendedName>
        <fullName evidence="4">Siphovirus Gp157 family protein</fullName>
    </recommendedName>
</protein>
<dbReference type="Pfam" id="PF05565">
    <property type="entry name" value="Sipho_Gp157"/>
    <property type="match status" value="1"/>
</dbReference>
<evidence type="ECO:0000313" key="2">
    <source>
        <dbReference type="EMBL" id="RHF69696.1"/>
    </source>
</evidence>